<dbReference type="Proteomes" id="UP000184932">
    <property type="component" value="Unassembled WGS sequence"/>
</dbReference>
<dbReference type="AlphaFoldDB" id="A0A1N6FTS5"/>
<name>A0A1N6FTS5_9RHOB</name>
<keyword evidence="2" id="KW-1185">Reference proteome</keyword>
<sequence>MATTIPARLLDRPSLDPAAIRDAMGSVETMSTVDPALDFSMNLPEGWHGTFVRDADPRPGQPPVLLFYLTPPEGDVLMLRVFCLRLTREINPADWLDFWNASLGRGLVEIRNHKTSYGILVDALVHDLDRAVPGTRRVLTVKDGDRLFMIEAATKTDDPNHVEMMQNVFLLCSTTFQLVNPTSERFAEPFAMVRLAGDAPLEFLAPESWRQIAQPPEDKPTGGDLLVLDNDDVGAIFLASKPGHGHSAMLEGAMLDAVVGTGTDIREIDETPIKVPNAEMGVLVRSGHGLRGEAMEMLVMSARIESPSHSAAAVLLTPSGQTSAEALAMNRRAYEVLLDSIRPA</sequence>
<protein>
    <submittedName>
        <fullName evidence="1">Uncharacterized protein</fullName>
    </submittedName>
</protein>
<reference evidence="2" key="1">
    <citation type="submission" date="2016-11" db="EMBL/GenBank/DDBJ databases">
        <authorList>
            <person name="Varghese N."/>
            <person name="Submissions S."/>
        </authorList>
    </citation>
    <scope>NUCLEOTIDE SEQUENCE [LARGE SCALE GENOMIC DNA]</scope>
    <source>
        <strain evidence="2">DSM 29440</strain>
    </source>
</reference>
<dbReference type="RefSeq" id="WP_074256029.1">
    <property type="nucleotide sequence ID" value="NZ_FSRL01000001.1"/>
</dbReference>
<accession>A0A1N6FTS5</accession>
<dbReference type="STRING" id="1217970.SAMN05444002_1948"/>
<proteinExistence type="predicted"/>
<organism evidence="1 2">
    <name type="scientific">Vannielia litorea</name>
    <dbReference type="NCBI Taxonomy" id="1217970"/>
    <lineage>
        <taxon>Bacteria</taxon>
        <taxon>Pseudomonadati</taxon>
        <taxon>Pseudomonadota</taxon>
        <taxon>Alphaproteobacteria</taxon>
        <taxon>Rhodobacterales</taxon>
        <taxon>Paracoccaceae</taxon>
        <taxon>Vannielia</taxon>
    </lineage>
</organism>
<evidence type="ECO:0000313" key="1">
    <source>
        <dbReference type="EMBL" id="SIN98617.1"/>
    </source>
</evidence>
<evidence type="ECO:0000313" key="2">
    <source>
        <dbReference type="Proteomes" id="UP000184932"/>
    </source>
</evidence>
<gene>
    <name evidence="1" type="ORF">SAMN05444002_1948</name>
</gene>
<dbReference type="EMBL" id="FSRL01000001">
    <property type="protein sequence ID" value="SIN98617.1"/>
    <property type="molecule type" value="Genomic_DNA"/>
</dbReference>
<dbReference type="OrthoDB" id="7347747at2"/>